<dbReference type="AlphaFoldDB" id="A0A089NUR4"/>
<sequence>MHVVEVALLVNRARVDVAPLPDAVSNARIAVEERGVVGLVRSNIRPGERAFV</sequence>
<dbReference type="KEGG" id="mor:MOC_1833"/>
<proteinExistence type="predicted"/>
<gene>
    <name evidence="1" type="ORF">MOC_1833</name>
</gene>
<dbReference type="STRING" id="693986.MOC_1833"/>
<dbReference type="Proteomes" id="UP000029492">
    <property type="component" value="Chromosome"/>
</dbReference>
<protein>
    <submittedName>
        <fullName evidence="1">Protein of unassigned function</fullName>
    </submittedName>
</protein>
<keyword evidence="2" id="KW-1185">Reference proteome</keyword>
<name>A0A089NUR4_9HYPH</name>
<dbReference type="EMBL" id="CP003811">
    <property type="protein sequence ID" value="AIQ89588.1"/>
    <property type="molecule type" value="Genomic_DNA"/>
</dbReference>
<accession>A0A089NUR4</accession>
<evidence type="ECO:0000313" key="2">
    <source>
        <dbReference type="Proteomes" id="UP000029492"/>
    </source>
</evidence>
<organism evidence="1 2">
    <name type="scientific">Methylobacterium oryzae CBMB20</name>
    <dbReference type="NCBI Taxonomy" id="693986"/>
    <lineage>
        <taxon>Bacteria</taxon>
        <taxon>Pseudomonadati</taxon>
        <taxon>Pseudomonadota</taxon>
        <taxon>Alphaproteobacteria</taxon>
        <taxon>Hyphomicrobiales</taxon>
        <taxon>Methylobacteriaceae</taxon>
        <taxon>Methylobacterium</taxon>
    </lineage>
</organism>
<dbReference type="HOGENOM" id="CLU_3081720_0_0_5"/>
<evidence type="ECO:0000313" key="1">
    <source>
        <dbReference type="EMBL" id="AIQ89588.1"/>
    </source>
</evidence>
<reference evidence="1 2" key="1">
    <citation type="journal article" date="2014" name="PLoS ONE">
        <title>Genome Information of Methylobacterium oryzae, a Plant-Probiotic Methylotroph in the Phyllosphere.</title>
        <authorList>
            <person name="Kwak M.J."/>
            <person name="Jeong H."/>
            <person name="Madhaiyan M."/>
            <person name="Lee Y."/>
            <person name="Sa T.M."/>
            <person name="Oh T.K."/>
            <person name="Kim J.F."/>
        </authorList>
    </citation>
    <scope>NUCLEOTIDE SEQUENCE [LARGE SCALE GENOMIC DNA]</scope>
    <source>
        <strain evidence="1 2">CBMB20</strain>
    </source>
</reference>